<protein>
    <recommendedName>
        <fullName evidence="15">MBD domain-containing protein</fullName>
    </recommendedName>
</protein>
<dbReference type="EMBL" id="AP019871">
    <property type="protein sequence ID" value="BBN14583.1"/>
    <property type="molecule type" value="Genomic_DNA"/>
</dbReference>
<keyword evidence="7" id="KW-0804">Transcription</keyword>
<keyword evidence="4" id="KW-0862">Zinc</keyword>
<keyword evidence="3" id="KW-0863">Zinc-finger</keyword>
<gene>
    <name evidence="12" type="ORF">AXG93_441s1050</name>
    <name evidence="11" type="ORF">Mp_6g12830</name>
</gene>
<evidence type="ECO:0000256" key="4">
    <source>
        <dbReference type="ARBA" id="ARBA00022833"/>
    </source>
</evidence>
<dbReference type="PANTHER" id="PTHR12396">
    <property type="entry name" value="METHYL-CPG BINDING PROTEIN, MBD"/>
    <property type="match status" value="1"/>
</dbReference>
<dbReference type="Gene3D" id="3.30.890.10">
    <property type="entry name" value="Methyl-cpg-binding Protein 2, Chain A"/>
    <property type="match status" value="1"/>
</dbReference>
<keyword evidence="2" id="KW-0479">Metal-binding</keyword>
<dbReference type="PROSITE" id="PS50982">
    <property type="entry name" value="MBD"/>
    <property type="match status" value="1"/>
</dbReference>
<evidence type="ECO:0000256" key="6">
    <source>
        <dbReference type="ARBA" id="ARBA00023125"/>
    </source>
</evidence>
<dbReference type="PANTHER" id="PTHR12396:SF0">
    <property type="entry name" value="METHYL-CPG BINDING DOMAIN PROTEIN-LIKE, ISOFORM C"/>
    <property type="match status" value="1"/>
</dbReference>
<evidence type="ECO:0000256" key="3">
    <source>
        <dbReference type="ARBA" id="ARBA00022771"/>
    </source>
</evidence>
<dbReference type="InterPro" id="IPR011124">
    <property type="entry name" value="Znf_CW"/>
</dbReference>
<dbReference type="AlphaFoldDB" id="A0A176W2P8"/>
<evidence type="ECO:0000256" key="8">
    <source>
        <dbReference type="ARBA" id="ARBA00023242"/>
    </source>
</evidence>
<name>A0A176W2P8_MARPO</name>
<proteinExistence type="predicted"/>
<dbReference type="Pfam" id="PF01429">
    <property type="entry name" value="MBD"/>
    <property type="match status" value="1"/>
</dbReference>
<dbReference type="Gene3D" id="3.30.40.100">
    <property type="match status" value="1"/>
</dbReference>
<organism evidence="12 13">
    <name type="scientific">Marchantia polymorpha subsp. ruderalis</name>
    <dbReference type="NCBI Taxonomy" id="1480154"/>
    <lineage>
        <taxon>Eukaryota</taxon>
        <taxon>Viridiplantae</taxon>
        <taxon>Streptophyta</taxon>
        <taxon>Embryophyta</taxon>
        <taxon>Marchantiophyta</taxon>
        <taxon>Marchantiopsida</taxon>
        <taxon>Marchantiidae</taxon>
        <taxon>Marchantiales</taxon>
        <taxon>Marchantiaceae</taxon>
        <taxon>Marchantia</taxon>
    </lineage>
</organism>
<dbReference type="PROSITE" id="PS51050">
    <property type="entry name" value="ZF_CW"/>
    <property type="match status" value="1"/>
</dbReference>
<dbReference type="GO" id="GO:0008270">
    <property type="term" value="F:zinc ion binding"/>
    <property type="evidence" value="ECO:0007669"/>
    <property type="project" value="UniProtKB-KW"/>
</dbReference>
<keyword evidence="13" id="KW-1185">Reference proteome</keyword>
<dbReference type="Pfam" id="PF07496">
    <property type="entry name" value="zf-CW"/>
    <property type="match status" value="1"/>
</dbReference>
<evidence type="ECO:0000256" key="7">
    <source>
        <dbReference type="ARBA" id="ARBA00023163"/>
    </source>
</evidence>
<dbReference type="Proteomes" id="UP001162541">
    <property type="component" value="Chromosome 6"/>
</dbReference>
<evidence type="ECO:0000259" key="9">
    <source>
        <dbReference type="PROSITE" id="PS50982"/>
    </source>
</evidence>
<keyword evidence="6" id="KW-0238">DNA-binding</keyword>
<dbReference type="InterPro" id="IPR001739">
    <property type="entry name" value="Methyl_CpG_DNA-bd"/>
</dbReference>
<evidence type="ECO:0000259" key="10">
    <source>
        <dbReference type="PROSITE" id="PS51050"/>
    </source>
</evidence>
<evidence type="ECO:0008006" key="15">
    <source>
        <dbReference type="Google" id="ProtNLM"/>
    </source>
</evidence>
<dbReference type="Proteomes" id="UP000077202">
    <property type="component" value="Unassembled WGS sequence"/>
</dbReference>
<evidence type="ECO:0000256" key="1">
    <source>
        <dbReference type="ARBA" id="ARBA00004123"/>
    </source>
</evidence>
<dbReference type="GO" id="GO:0005634">
    <property type="term" value="C:nucleus"/>
    <property type="evidence" value="ECO:0007669"/>
    <property type="project" value="UniProtKB-SubCell"/>
</dbReference>
<feature type="domain" description="CW-type" evidence="10">
    <location>
        <begin position="10"/>
        <end position="77"/>
    </location>
</feature>
<keyword evidence="5" id="KW-0805">Transcription regulation</keyword>
<feature type="domain" description="MBD" evidence="9">
    <location>
        <begin position="83"/>
        <end position="172"/>
    </location>
</feature>
<sequence>MDAGAGARGGGAPLAWRAQTIKVHAVQCAKCGKFRSIPCKRLYERIRADILERPWVCEDAIQWNAKVNCELPDAFEGNSHFVLTMDKPGVPATPAGWDRSVHIRAGPGNEHFSDIFYFAPGNASVSARRLRSMKGVERYIDKHPESCPKSDGLRKDRCDDFRRHFSFARPNPPHGFVKRDMRY</sequence>
<dbReference type="InterPro" id="IPR016177">
    <property type="entry name" value="DNA-bd_dom_sf"/>
</dbReference>
<dbReference type="GO" id="GO:0003677">
    <property type="term" value="F:DNA binding"/>
    <property type="evidence" value="ECO:0007669"/>
    <property type="project" value="UniProtKB-KW"/>
</dbReference>
<keyword evidence="8" id="KW-0539">Nucleus</keyword>
<accession>A0A176W2P8</accession>
<reference evidence="14" key="3">
    <citation type="journal article" date="2020" name="Curr. Biol.">
        <title>Chromatin organization in early land plants reveals an ancestral association between H3K27me3, transposons, and constitutive heterochromatin.</title>
        <authorList>
            <person name="Montgomery S.A."/>
            <person name="Tanizawa Y."/>
            <person name="Galik B."/>
            <person name="Wang N."/>
            <person name="Ito T."/>
            <person name="Mochizuki T."/>
            <person name="Akimcheva S."/>
            <person name="Bowman J.L."/>
            <person name="Cognat V."/>
            <person name="Marechal-Drouard L."/>
            <person name="Ekker H."/>
            <person name="Hong S.F."/>
            <person name="Kohchi T."/>
            <person name="Lin S.S."/>
            <person name="Liu L.D."/>
            <person name="Nakamura Y."/>
            <person name="Valeeva L.R."/>
            <person name="Shakirov E.V."/>
            <person name="Shippen D.E."/>
            <person name="Wei W.L."/>
            <person name="Yagura M."/>
            <person name="Yamaoka S."/>
            <person name="Yamato K.T."/>
            <person name="Liu C."/>
            <person name="Berger F."/>
        </authorList>
    </citation>
    <scope>NUCLEOTIDE SEQUENCE [LARGE SCALE GENOMIC DNA]</scope>
    <source>
        <strain evidence="14">Tak-1</strain>
    </source>
</reference>
<evidence type="ECO:0000313" key="13">
    <source>
        <dbReference type="Proteomes" id="UP000077202"/>
    </source>
</evidence>
<dbReference type="SUPFAM" id="SSF54171">
    <property type="entry name" value="DNA-binding domain"/>
    <property type="match status" value="1"/>
</dbReference>
<comment type="subcellular location">
    <subcellularLocation>
        <location evidence="1">Nucleus</location>
    </subcellularLocation>
</comment>
<evidence type="ECO:0000256" key="5">
    <source>
        <dbReference type="ARBA" id="ARBA00023015"/>
    </source>
</evidence>
<reference evidence="11" key="2">
    <citation type="journal article" date="2019" name="Curr. Biol.">
        <title>Chromatin organization in early land plants reveals an ancestral association between H3K27me3, transposons, and constitutive heterochromatin.</title>
        <authorList>
            <person name="Montgomery S.A."/>
            <person name="Tanizawa Y."/>
            <person name="Galik B."/>
            <person name="Wang N."/>
            <person name="Ito T."/>
            <person name="Mochizuki T."/>
            <person name="Akimcheva S."/>
            <person name="Bowman J."/>
            <person name="Cognat V."/>
            <person name="Drouard L."/>
            <person name="Ekker H."/>
            <person name="Houng S."/>
            <person name="Kohchi T."/>
            <person name="Lin S."/>
            <person name="Liu L.D."/>
            <person name="Nakamura Y."/>
            <person name="Valeeva L.R."/>
            <person name="Shakirov E.V."/>
            <person name="Shippen D.E."/>
            <person name="Wei W."/>
            <person name="Yagura M."/>
            <person name="Yamaoka S."/>
            <person name="Yamato K.T."/>
            <person name="Liu C."/>
            <person name="Berger F."/>
        </authorList>
    </citation>
    <scope>NUCLEOTIDE SEQUENCE [LARGE SCALE GENOMIC DNA]</scope>
    <source>
        <strain evidence="11">Tak-1</strain>
    </source>
</reference>
<reference evidence="12 13" key="1">
    <citation type="submission" date="2016-03" db="EMBL/GenBank/DDBJ databases">
        <title>Mechanisms controlling the formation of the plant cell surface in tip-growing cells are functionally conserved among land plants.</title>
        <authorList>
            <person name="Honkanen S."/>
            <person name="Jones V.A."/>
            <person name="Morieri G."/>
            <person name="Champion C."/>
            <person name="Hetherington A.J."/>
            <person name="Kelly S."/>
            <person name="Saint-Marcoux D."/>
            <person name="Proust H."/>
            <person name="Prescott H."/>
            <person name="Dolan L."/>
        </authorList>
    </citation>
    <scope>NUCLEOTIDE SEQUENCE [LARGE SCALE GENOMIC DNA]</scope>
    <source>
        <strain evidence="13">cv. Tak-1 and cv. Tak-2</strain>
        <tissue evidence="12">Whole gametophyte</tissue>
    </source>
</reference>
<evidence type="ECO:0000313" key="11">
    <source>
        <dbReference type="EMBL" id="BBN14583.1"/>
    </source>
</evidence>
<evidence type="ECO:0000256" key="2">
    <source>
        <dbReference type="ARBA" id="ARBA00022723"/>
    </source>
</evidence>
<evidence type="ECO:0000313" key="14">
    <source>
        <dbReference type="Proteomes" id="UP001162541"/>
    </source>
</evidence>
<dbReference type="EMBL" id="LVLJ01001919">
    <property type="protein sequence ID" value="OAE27344.1"/>
    <property type="molecule type" value="Genomic_DNA"/>
</dbReference>
<evidence type="ECO:0000313" key="12">
    <source>
        <dbReference type="EMBL" id="OAE27344.1"/>
    </source>
</evidence>